<accession>A0AAE0BVK9</accession>
<protein>
    <recommendedName>
        <fullName evidence="3">EF-hand domain-containing protein</fullName>
    </recommendedName>
</protein>
<reference evidence="4 5" key="1">
    <citation type="journal article" date="2015" name="Genome Biol. Evol.">
        <title>Comparative Genomics of a Bacterivorous Green Alga Reveals Evolutionary Causalities and Consequences of Phago-Mixotrophic Mode of Nutrition.</title>
        <authorList>
            <person name="Burns J.A."/>
            <person name="Paasch A."/>
            <person name="Narechania A."/>
            <person name="Kim E."/>
        </authorList>
    </citation>
    <scope>NUCLEOTIDE SEQUENCE [LARGE SCALE GENOMIC DNA]</scope>
    <source>
        <strain evidence="4 5">PLY_AMNH</strain>
    </source>
</reference>
<keyword evidence="5" id="KW-1185">Reference proteome</keyword>
<dbReference type="Pfam" id="PF13202">
    <property type="entry name" value="EF-hand_5"/>
    <property type="match status" value="1"/>
</dbReference>
<comment type="caution">
    <text evidence="4">The sequence shown here is derived from an EMBL/GenBank/DDBJ whole genome shotgun (WGS) entry which is preliminary data.</text>
</comment>
<proteinExistence type="predicted"/>
<sequence length="458" mass="51492">MTRGVSAERGSGSVADKLRELRTSFDEPRAPVVHQTPASKAPTEAAGYIRSRSVYETPISKAPPTEAADYNRSQSVDSKWDMLAFSDPPSEPAATRRVTVDDSAICMEKKRQRNAVKLPHIGNATTDTCSQRNRRVSLMEVGNPPMDERDTGIAAKRRIRMSLELPNEEPPKEVASTNQMLRFRSPSVRRASLQADLASGEAADVLGRPGFVEPDRPGCLKFEDKQGAPVYVPRKTLEEIKRFFLNLDADHDGVVDVQEVEKYSSTATCESTPASYILAASFPELRNQKDVRRLERALREKKILTFPDLLKAAYPRIKNEDFGRLASEVDHLEKDWELLANPQGVAAERNQRARETDDWKQWIDEMWPIWDADGSGELDEEEFKSVVQDIGASPEDAEEFFVQIDMDGSGTISVQEFHDWWIGKGMFAQYTVINGGARERETKPIQSGFLPKIRPRHS</sequence>
<name>A0AAE0BVK9_9CHLO</name>
<dbReference type="GO" id="GO:0005509">
    <property type="term" value="F:calcium ion binding"/>
    <property type="evidence" value="ECO:0007669"/>
    <property type="project" value="InterPro"/>
</dbReference>
<gene>
    <name evidence="4" type="ORF">CYMTET_47656</name>
</gene>
<feature type="region of interest" description="Disordered" evidence="2">
    <location>
        <begin position="1"/>
        <end position="49"/>
    </location>
</feature>
<dbReference type="InterPro" id="IPR002048">
    <property type="entry name" value="EF_hand_dom"/>
</dbReference>
<evidence type="ECO:0000313" key="5">
    <source>
        <dbReference type="Proteomes" id="UP001190700"/>
    </source>
</evidence>
<dbReference type="SUPFAM" id="SSF47473">
    <property type="entry name" value="EF-hand"/>
    <property type="match status" value="1"/>
</dbReference>
<dbReference type="PROSITE" id="PS00018">
    <property type="entry name" value="EF_HAND_1"/>
    <property type="match status" value="2"/>
</dbReference>
<dbReference type="SMART" id="SM00054">
    <property type="entry name" value="EFh"/>
    <property type="match status" value="3"/>
</dbReference>
<dbReference type="EMBL" id="LGRX02033140">
    <property type="protein sequence ID" value="KAK3242670.1"/>
    <property type="molecule type" value="Genomic_DNA"/>
</dbReference>
<dbReference type="Pfam" id="PF13499">
    <property type="entry name" value="EF-hand_7"/>
    <property type="match status" value="1"/>
</dbReference>
<feature type="domain" description="EF-hand" evidence="3">
    <location>
        <begin position="392"/>
        <end position="427"/>
    </location>
</feature>
<dbReference type="InterPro" id="IPR011992">
    <property type="entry name" value="EF-hand-dom_pair"/>
</dbReference>
<dbReference type="Proteomes" id="UP001190700">
    <property type="component" value="Unassembled WGS sequence"/>
</dbReference>
<dbReference type="AlphaFoldDB" id="A0AAE0BVK9"/>
<keyword evidence="1" id="KW-0106">Calcium</keyword>
<evidence type="ECO:0000256" key="2">
    <source>
        <dbReference type="SAM" id="MobiDB-lite"/>
    </source>
</evidence>
<evidence type="ECO:0000259" key="3">
    <source>
        <dbReference type="PROSITE" id="PS50222"/>
    </source>
</evidence>
<organism evidence="4 5">
    <name type="scientific">Cymbomonas tetramitiformis</name>
    <dbReference type="NCBI Taxonomy" id="36881"/>
    <lineage>
        <taxon>Eukaryota</taxon>
        <taxon>Viridiplantae</taxon>
        <taxon>Chlorophyta</taxon>
        <taxon>Pyramimonadophyceae</taxon>
        <taxon>Pyramimonadales</taxon>
        <taxon>Pyramimonadaceae</taxon>
        <taxon>Cymbomonas</taxon>
    </lineage>
</organism>
<dbReference type="CDD" id="cd00051">
    <property type="entry name" value="EFh"/>
    <property type="match status" value="1"/>
</dbReference>
<dbReference type="InterPro" id="IPR018247">
    <property type="entry name" value="EF_Hand_1_Ca_BS"/>
</dbReference>
<evidence type="ECO:0000313" key="4">
    <source>
        <dbReference type="EMBL" id="KAK3242670.1"/>
    </source>
</evidence>
<feature type="compositionally biased region" description="Basic and acidic residues" evidence="2">
    <location>
        <begin position="16"/>
        <end position="29"/>
    </location>
</feature>
<feature type="domain" description="EF-hand" evidence="3">
    <location>
        <begin position="235"/>
        <end position="270"/>
    </location>
</feature>
<evidence type="ECO:0000256" key="1">
    <source>
        <dbReference type="ARBA" id="ARBA00022837"/>
    </source>
</evidence>
<dbReference type="PROSITE" id="PS50222">
    <property type="entry name" value="EF_HAND_2"/>
    <property type="match status" value="2"/>
</dbReference>
<dbReference type="Gene3D" id="1.10.238.10">
    <property type="entry name" value="EF-hand"/>
    <property type="match status" value="1"/>
</dbReference>